<gene>
    <name evidence="1" type="ORF">AVEN_35658_1</name>
</gene>
<keyword evidence="2" id="KW-1185">Reference proteome</keyword>
<proteinExistence type="predicted"/>
<protein>
    <submittedName>
        <fullName evidence="1">Uncharacterized protein</fullName>
    </submittedName>
</protein>
<evidence type="ECO:0000313" key="2">
    <source>
        <dbReference type="Proteomes" id="UP000499080"/>
    </source>
</evidence>
<sequence>MHLTYGDADCMDTYGAAGKPLCVYTRIVSRKHTNDDRQHRNATFGKHWICSGSPVQWHAISPNLSCLVFFFCGQIKALVYDTPVDSVSLAYQ</sequence>
<evidence type="ECO:0000313" key="1">
    <source>
        <dbReference type="EMBL" id="GBM50760.1"/>
    </source>
</evidence>
<comment type="caution">
    <text evidence="1">The sequence shown here is derived from an EMBL/GenBank/DDBJ whole genome shotgun (WGS) entry which is preliminary data.</text>
</comment>
<accession>A0A4Y2GAQ7</accession>
<dbReference type="EMBL" id="BGPR01001310">
    <property type="protein sequence ID" value="GBM50760.1"/>
    <property type="molecule type" value="Genomic_DNA"/>
</dbReference>
<reference evidence="1 2" key="1">
    <citation type="journal article" date="2019" name="Sci. Rep.">
        <title>Orb-weaving spider Araneus ventricosus genome elucidates the spidroin gene catalogue.</title>
        <authorList>
            <person name="Kono N."/>
            <person name="Nakamura H."/>
            <person name="Ohtoshi R."/>
            <person name="Moran D.A.P."/>
            <person name="Shinohara A."/>
            <person name="Yoshida Y."/>
            <person name="Fujiwara M."/>
            <person name="Mori M."/>
            <person name="Tomita M."/>
            <person name="Arakawa K."/>
        </authorList>
    </citation>
    <scope>NUCLEOTIDE SEQUENCE [LARGE SCALE GENOMIC DNA]</scope>
</reference>
<dbReference type="AlphaFoldDB" id="A0A4Y2GAQ7"/>
<name>A0A4Y2GAQ7_ARAVE</name>
<dbReference type="Proteomes" id="UP000499080">
    <property type="component" value="Unassembled WGS sequence"/>
</dbReference>
<organism evidence="1 2">
    <name type="scientific">Araneus ventricosus</name>
    <name type="common">Orbweaver spider</name>
    <name type="synonym">Epeira ventricosa</name>
    <dbReference type="NCBI Taxonomy" id="182803"/>
    <lineage>
        <taxon>Eukaryota</taxon>
        <taxon>Metazoa</taxon>
        <taxon>Ecdysozoa</taxon>
        <taxon>Arthropoda</taxon>
        <taxon>Chelicerata</taxon>
        <taxon>Arachnida</taxon>
        <taxon>Araneae</taxon>
        <taxon>Araneomorphae</taxon>
        <taxon>Entelegynae</taxon>
        <taxon>Araneoidea</taxon>
        <taxon>Araneidae</taxon>
        <taxon>Araneus</taxon>
    </lineage>
</organism>